<dbReference type="PROSITE" id="PS51257">
    <property type="entry name" value="PROKAR_LIPOPROTEIN"/>
    <property type="match status" value="1"/>
</dbReference>
<evidence type="ECO:0000313" key="2">
    <source>
        <dbReference type="Proteomes" id="UP000295620"/>
    </source>
</evidence>
<comment type="caution">
    <text evidence="1">The sequence shown here is derived from an EMBL/GenBank/DDBJ whole genome shotgun (WGS) entry which is preliminary data.</text>
</comment>
<dbReference type="Proteomes" id="UP000295620">
    <property type="component" value="Unassembled WGS sequence"/>
</dbReference>
<name>A0A4R6SV68_9SPHI</name>
<dbReference type="CDD" id="cd12105">
    <property type="entry name" value="HmuY"/>
    <property type="match status" value="1"/>
</dbReference>
<gene>
    <name evidence="1" type="ORF">ATK78_2759</name>
</gene>
<protein>
    <submittedName>
        <fullName evidence="1">Heme-binding HmuY-like protein</fullName>
    </submittedName>
</protein>
<organism evidence="1 2">
    <name type="scientific">Pedobacter metabolipauper</name>
    <dbReference type="NCBI Taxonomy" id="425513"/>
    <lineage>
        <taxon>Bacteria</taxon>
        <taxon>Pseudomonadati</taxon>
        <taxon>Bacteroidota</taxon>
        <taxon>Sphingobacteriia</taxon>
        <taxon>Sphingobacteriales</taxon>
        <taxon>Sphingobacteriaceae</taxon>
        <taxon>Pedobacter</taxon>
    </lineage>
</organism>
<accession>A0A4R6SV68</accession>
<dbReference type="Pfam" id="PF14064">
    <property type="entry name" value="HmuY"/>
    <property type="match status" value="1"/>
</dbReference>
<dbReference type="InterPro" id="IPR025921">
    <property type="entry name" value="HmuY"/>
</dbReference>
<sequence>MNRKLILKTFIAIASIAGLLSSCGKIYDKNGFDWEPDLAPSDSVFSREIMIRNLGDNLPDGHIPLDSDDPIYFSLEKFSSTHLAYKTTDRWDLAFHGNARGELSGNNGKVNGFGYGSSAIGGIIVTDSAYSKILSIPDDSKFQIPGHSGLDEIGFFGEPMGHVAYTFFGNIFRPDKVVGYQDNSYDPAAQAEAGKYAHMMYALSEGFAKAFPVTTNGDSTKCRTILVRTAAGNYAKVEILSYYKNTIDPYEMNRGRSNAVSFRYMVVKADEKRFGFTARRKPMTVNLSTRSVIVGQ</sequence>
<reference evidence="1 2" key="1">
    <citation type="submission" date="2019-03" db="EMBL/GenBank/DDBJ databases">
        <title>Genomic Encyclopedia of Archaeal and Bacterial Type Strains, Phase II (KMG-II): from individual species to whole genera.</title>
        <authorList>
            <person name="Goeker M."/>
        </authorList>
    </citation>
    <scope>NUCLEOTIDE SEQUENCE [LARGE SCALE GENOMIC DNA]</scope>
    <source>
        <strain evidence="1 2">DSM 19035</strain>
    </source>
</reference>
<dbReference type="EMBL" id="SNYC01000005">
    <property type="protein sequence ID" value="TDQ08251.1"/>
    <property type="molecule type" value="Genomic_DNA"/>
</dbReference>
<dbReference type="AlphaFoldDB" id="A0A4R6SV68"/>
<keyword evidence="2" id="KW-1185">Reference proteome</keyword>
<proteinExistence type="predicted"/>
<evidence type="ECO:0000313" key="1">
    <source>
        <dbReference type="EMBL" id="TDQ08251.1"/>
    </source>
</evidence>
<dbReference type="OrthoDB" id="1190814at2"/>
<dbReference type="RefSeq" id="WP_133576644.1">
    <property type="nucleotide sequence ID" value="NZ_SNYC01000005.1"/>
</dbReference>